<comment type="caution">
    <text evidence="2">The sequence shown here is derived from an EMBL/GenBank/DDBJ whole genome shotgun (WGS) entry which is preliminary data.</text>
</comment>
<feature type="region of interest" description="Disordered" evidence="1">
    <location>
        <begin position="746"/>
        <end position="767"/>
    </location>
</feature>
<gene>
    <name evidence="2" type="ORF">DDE20_13535</name>
</gene>
<dbReference type="EMBL" id="QDKM01000006">
    <property type="protein sequence ID" value="PVH28132.1"/>
    <property type="molecule type" value="Genomic_DNA"/>
</dbReference>
<feature type="compositionally biased region" description="Gly residues" evidence="1">
    <location>
        <begin position="746"/>
        <end position="763"/>
    </location>
</feature>
<proteinExistence type="predicted"/>
<protein>
    <submittedName>
        <fullName evidence="2">Uncharacterized protein</fullName>
    </submittedName>
</protein>
<feature type="region of interest" description="Disordered" evidence="1">
    <location>
        <begin position="14"/>
        <end position="78"/>
    </location>
</feature>
<name>A0A2T8HS05_9RHOB</name>
<feature type="region of interest" description="Disordered" evidence="1">
    <location>
        <begin position="256"/>
        <end position="295"/>
    </location>
</feature>
<evidence type="ECO:0000313" key="2">
    <source>
        <dbReference type="EMBL" id="PVH28132.1"/>
    </source>
</evidence>
<accession>A0A2T8HS05</accession>
<feature type="compositionally biased region" description="Polar residues" evidence="1">
    <location>
        <begin position="67"/>
        <end position="78"/>
    </location>
</feature>
<organism evidence="2 3">
    <name type="scientific">Pararhodobacter oceanensis</name>
    <dbReference type="NCBI Taxonomy" id="2172121"/>
    <lineage>
        <taxon>Bacteria</taxon>
        <taxon>Pseudomonadati</taxon>
        <taxon>Pseudomonadota</taxon>
        <taxon>Alphaproteobacteria</taxon>
        <taxon>Rhodobacterales</taxon>
        <taxon>Paracoccaceae</taxon>
        <taxon>Pararhodobacter</taxon>
    </lineage>
</organism>
<reference evidence="2 3" key="1">
    <citation type="submission" date="2018-04" db="EMBL/GenBank/DDBJ databases">
        <title>Pararhodobacter oceanense sp. nov., isolated from marine intertidal sediment.</title>
        <authorList>
            <person name="Wang X.-L."/>
            <person name="Du Z.-J."/>
        </authorList>
    </citation>
    <scope>NUCLEOTIDE SEQUENCE [LARGE SCALE GENOMIC DNA]</scope>
    <source>
        <strain evidence="2 3">AM505</strain>
    </source>
</reference>
<sequence>MSLLAFVPAAAQAQESATGEVAAGETSEAGAEEGAAVTTEGVTGDVAGDAAGDAAEEPAADASGAVTQESAESATEGRTLQLLDGLVTLTPGAGMVIAEQEGTARNAHVRLASAAAPEQPLTLLVMDVLPPSPVAIGRYMQTVLARTASIEAGEFQGIPVWIVEGASTGAPDGSSDPAAQSAAVRVILTQSCVDGRGALAIAATARADNAPAGGFEAMLAPLALSWPEDATPCPAELTGFMGDMVTRFAAQIEETGEAGAGAEGAPEAEASTADASAAAPSDTESSEALPDTADTEAAAPANTPLFAPYASATLPEATLATTLDDSGLHWVLLAHEAAPDSPHTALIAGDIGREVAGAVASVQGLFSAIDSIETGEHAGVPVTVIRGAAYLAAEGPMGAAGPMRAQAMVTQGCAPEAGALLLAVVTTPTRSAPIVMEAITGTLELAMPEGSEACLQGFEAGLAEMAAALPEMRRAQAEAEAARSPEALAAAATAAVAAEDWQVIERFGLRLEAPADMRIRRDRDEAERQEIWLTNVDAETGLGSDVVLRVFTDAQRAALTTAPVESAEFASELARLSGQPMGMTDERMRIGSSVMRQFRSHEMREIEGEMRARQLLYLISDEASASGLHIWAAIANIGVEAPRAAAIEARVLAGLAMVTPERFEQAAAVEVPQVQLPEVVMPPVEVAPEEVPVEVPPVGGQSPADEAEAWAQARALGTFEAVADFLSAYPEGLHAADARNWLARRGSGGAQVPAGGGTGGSGGAAPQVASTDAEAWQQVLASGTREAAMTYLKAFPQGAHLAEARAMLAGQMPPQPPAAPAKRTR</sequence>
<dbReference type="AlphaFoldDB" id="A0A2T8HS05"/>
<dbReference type="Proteomes" id="UP000245911">
    <property type="component" value="Unassembled WGS sequence"/>
</dbReference>
<evidence type="ECO:0000313" key="3">
    <source>
        <dbReference type="Proteomes" id="UP000245911"/>
    </source>
</evidence>
<keyword evidence="3" id="KW-1185">Reference proteome</keyword>
<feature type="compositionally biased region" description="Low complexity" evidence="1">
    <location>
        <begin position="17"/>
        <end position="53"/>
    </location>
</feature>
<feature type="compositionally biased region" description="Low complexity" evidence="1">
    <location>
        <begin position="263"/>
        <end position="295"/>
    </location>
</feature>
<evidence type="ECO:0000256" key="1">
    <source>
        <dbReference type="SAM" id="MobiDB-lite"/>
    </source>
</evidence>